<dbReference type="InterPro" id="IPR020843">
    <property type="entry name" value="ER"/>
</dbReference>
<comment type="cofactor">
    <cofactor evidence="1 5">
        <name>Zn(2+)</name>
        <dbReference type="ChEBI" id="CHEBI:29105"/>
    </cofactor>
</comment>
<dbReference type="Gene3D" id="3.40.50.720">
    <property type="entry name" value="NAD(P)-binding Rossmann-like Domain"/>
    <property type="match status" value="1"/>
</dbReference>
<dbReference type="Pfam" id="PF00107">
    <property type="entry name" value="ADH_zinc_N"/>
    <property type="match status" value="1"/>
</dbReference>
<evidence type="ECO:0000256" key="3">
    <source>
        <dbReference type="ARBA" id="ARBA00022833"/>
    </source>
</evidence>
<proteinExistence type="inferred from homology"/>
<comment type="similarity">
    <text evidence="5">Belongs to the zinc-containing alcohol dehydrogenase family.</text>
</comment>
<reference evidence="7 8" key="1">
    <citation type="submission" date="2024-05" db="EMBL/GenBank/DDBJ databases">
        <title>A draft genome resource for the thread blight pathogen Marasmius tenuissimus strain MS-2.</title>
        <authorList>
            <person name="Yulfo-Soto G.E."/>
            <person name="Baruah I.K."/>
            <person name="Amoako-Attah I."/>
            <person name="Bukari Y."/>
            <person name="Meinhardt L.W."/>
            <person name="Bailey B.A."/>
            <person name="Cohen S.P."/>
        </authorList>
    </citation>
    <scope>NUCLEOTIDE SEQUENCE [LARGE SCALE GENOMIC DNA]</scope>
    <source>
        <strain evidence="7 8">MS-2</strain>
    </source>
</reference>
<dbReference type="InterPro" id="IPR013154">
    <property type="entry name" value="ADH-like_N"/>
</dbReference>
<evidence type="ECO:0000256" key="4">
    <source>
        <dbReference type="ARBA" id="ARBA00023002"/>
    </source>
</evidence>
<dbReference type="CDD" id="cd05283">
    <property type="entry name" value="CAD1"/>
    <property type="match status" value="1"/>
</dbReference>
<dbReference type="PROSITE" id="PS00059">
    <property type="entry name" value="ADH_ZINC"/>
    <property type="match status" value="1"/>
</dbReference>
<dbReference type="SUPFAM" id="SSF50129">
    <property type="entry name" value="GroES-like"/>
    <property type="match status" value="1"/>
</dbReference>
<dbReference type="Proteomes" id="UP001437256">
    <property type="component" value="Unassembled WGS sequence"/>
</dbReference>
<evidence type="ECO:0000313" key="7">
    <source>
        <dbReference type="EMBL" id="KAL0072652.1"/>
    </source>
</evidence>
<keyword evidence="3 5" id="KW-0862">Zinc</keyword>
<dbReference type="InterPro" id="IPR011032">
    <property type="entry name" value="GroES-like_sf"/>
</dbReference>
<dbReference type="SMART" id="SM00829">
    <property type="entry name" value="PKS_ER"/>
    <property type="match status" value="1"/>
</dbReference>
<dbReference type="SUPFAM" id="SSF51735">
    <property type="entry name" value="NAD(P)-binding Rossmann-fold domains"/>
    <property type="match status" value="1"/>
</dbReference>
<evidence type="ECO:0000256" key="1">
    <source>
        <dbReference type="ARBA" id="ARBA00001947"/>
    </source>
</evidence>
<dbReference type="InterPro" id="IPR002328">
    <property type="entry name" value="ADH_Zn_CS"/>
</dbReference>
<gene>
    <name evidence="7" type="ORF">AAF712_000415</name>
</gene>
<sequence length="341" mass="37328">MVYKGTTFRGSKSGQVVTSTFSRNTIDPDEVVVEITHSGLCGTDLHYLRQDMVLGHEGVGVAVEVGSACRRVKVGDRVGWGYPNYTCMECDHCTSGNDQWCQKAHMFGETNLDQGSFGTLAIRKEQWLFVIPDGLKSEHAGPLMCGGATVFTPLIDHVRPVDRVGIVGIGGLGHLAIAFAAKMGCDVVVFSGTESKREEAMQLGATEFYATKGVEDYSTLGLKKPLNHLLLTTSVVPERLDVFYPILDQRAKIFPLTVDFGNLQTAYGPTIFRGMQIIGSKIASRYAQTKMLEFAARNKVLPIIEVFPMTEEGANEAVQRLQAGNVRYRAVLERKPEASSL</sequence>
<dbReference type="InterPro" id="IPR013149">
    <property type="entry name" value="ADH-like_C"/>
</dbReference>
<comment type="caution">
    <text evidence="7">The sequence shown here is derived from an EMBL/GenBank/DDBJ whole genome shotgun (WGS) entry which is preliminary data.</text>
</comment>
<dbReference type="Pfam" id="PF08240">
    <property type="entry name" value="ADH_N"/>
    <property type="match status" value="1"/>
</dbReference>
<dbReference type="PANTHER" id="PTHR42683">
    <property type="entry name" value="ALDEHYDE REDUCTASE"/>
    <property type="match status" value="1"/>
</dbReference>
<name>A0ABR3AH01_9AGAR</name>
<dbReference type="EMBL" id="JBBXMP010000001">
    <property type="protein sequence ID" value="KAL0072652.1"/>
    <property type="molecule type" value="Genomic_DNA"/>
</dbReference>
<accession>A0ABR3AH01</accession>
<evidence type="ECO:0000256" key="5">
    <source>
        <dbReference type="RuleBase" id="RU361277"/>
    </source>
</evidence>
<dbReference type="InterPro" id="IPR036291">
    <property type="entry name" value="NAD(P)-bd_dom_sf"/>
</dbReference>
<protein>
    <recommendedName>
        <fullName evidence="6">Enoyl reductase (ER) domain-containing protein</fullName>
    </recommendedName>
</protein>
<evidence type="ECO:0000313" key="8">
    <source>
        <dbReference type="Proteomes" id="UP001437256"/>
    </source>
</evidence>
<evidence type="ECO:0000259" key="6">
    <source>
        <dbReference type="SMART" id="SM00829"/>
    </source>
</evidence>
<organism evidence="7 8">
    <name type="scientific">Marasmius tenuissimus</name>
    <dbReference type="NCBI Taxonomy" id="585030"/>
    <lineage>
        <taxon>Eukaryota</taxon>
        <taxon>Fungi</taxon>
        <taxon>Dikarya</taxon>
        <taxon>Basidiomycota</taxon>
        <taxon>Agaricomycotina</taxon>
        <taxon>Agaricomycetes</taxon>
        <taxon>Agaricomycetidae</taxon>
        <taxon>Agaricales</taxon>
        <taxon>Marasmiineae</taxon>
        <taxon>Marasmiaceae</taxon>
        <taxon>Marasmius</taxon>
    </lineage>
</organism>
<keyword evidence="8" id="KW-1185">Reference proteome</keyword>
<dbReference type="InterPro" id="IPR047109">
    <property type="entry name" value="CAD-like"/>
</dbReference>
<keyword evidence="4" id="KW-0560">Oxidoreductase</keyword>
<keyword evidence="2 5" id="KW-0479">Metal-binding</keyword>
<evidence type="ECO:0000256" key="2">
    <source>
        <dbReference type="ARBA" id="ARBA00022723"/>
    </source>
</evidence>
<feature type="domain" description="Enoyl reductase (ER)" evidence="6">
    <location>
        <begin position="10"/>
        <end position="332"/>
    </location>
</feature>
<dbReference type="Gene3D" id="3.90.180.10">
    <property type="entry name" value="Medium-chain alcohol dehydrogenases, catalytic domain"/>
    <property type="match status" value="1"/>
</dbReference>